<dbReference type="Pfam" id="PF16575">
    <property type="entry name" value="CLP1_P"/>
    <property type="match status" value="1"/>
</dbReference>
<evidence type="ECO:0000313" key="19">
    <source>
        <dbReference type="Proteomes" id="UP000249619"/>
    </source>
</evidence>
<dbReference type="GO" id="GO:0006099">
    <property type="term" value="P:tricarboxylic acid cycle"/>
    <property type="evidence" value="ECO:0007669"/>
    <property type="project" value="UniProtKB-KW"/>
</dbReference>
<feature type="domain" description="Lipoyl-binding" evidence="17">
    <location>
        <begin position="508"/>
        <end position="583"/>
    </location>
</feature>
<protein>
    <recommendedName>
        <fullName evidence="8">Polynucleotide 5'-hydroxyl-kinase GRC3</fullName>
        <ecNumber evidence="6">2.3.1.61</ecNumber>
    </recommendedName>
    <alternativeName>
        <fullName evidence="15">2-oxoglutarate dehydrogenase complex component E2</fullName>
    </alternativeName>
    <alternativeName>
        <fullName evidence="7">Polynucleotide 5'-hydroxyl-kinase grc3</fullName>
    </alternativeName>
</protein>
<comment type="similarity">
    <text evidence="5">Belongs to the 2-oxoacid dehydrogenase family.</text>
</comment>
<evidence type="ECO:0000256" key="14">
    <source>
        <dbReference type="ARBA" id="ARBA00023315"/>
    </source>
</evidence>
<comment type="cofactor">
    <cofactor evidence="1">
        <name>(R)-lipoate</name>
        <dbReference type="ChEBI" id="CHEBI:83088"/>
    </cofactor>
</comment>
<evidence type="ECO:0000256" key="1">
    <source>
        <dbReference type="ARBA" id="ARBA00001938"/>
    </source>
</evidence>
<evidence type="ECO:0000256" key="15">
    <source>
        <dbReference type="ARBA" id="ARBA00032406"/>
    </source>
</evidence>
<dbReference type="InterPro" id="IPR023213">
    <property type="entry name" value="CAT-like_dom_sf"/>
</dbReference>
<dbReference type="SUPFAM" id="SSF51230">
    <property type="entry name" value="Single hybrid motif"/>
    <property type="match status" value="1"/>
</dbReference>
<keyword evidence="13" id="KW-0496">Mitochondrion</keyword>
<gene>
    <name evidence="18" type="ORF">DDE83_002400</name>
</gene>
<evidence type="ECO:0000256" key="13">
    <source>
        <dbReference type="ARBA" id="ARBA00023128"/>
    </source>
</evidence>
<keyword evidence="10 18" id="KW-0808">Transferase</keyword>
<dbReference type="SUPFAM" id="SSF52540">
    <property type="entry name" value="P-loop containing nucleoside triphosphate hydrolases"/>
    <property type="match status" value="1"/>
</dbReference>
<dbReference type="EMBL" id="QGDH01000024">
    <property type="protein sequence ID" value="RAR14288.1"/>
    <property type="molecule type" value="Genomic_DNA"/>
</dbReference>
<keyword evidence="14 18" id="KW-0012">Acyltransferase</keyword>
<dbReference type="InterPro" id="IPR050537">
    <property type="entry name" value="2-oxoacid_dehydrogenase"/>
</dbReference>
<evidence type="ECO:0000256" key="2">
    <source>
        <dbReference type="ARBA" id="ARBA00003798"/>
    </source>
</evidence>
<dbReference type="FunFam" id="3.30.559.10:FF:000006">
    <property type="entry name" value="Dihydrolipoyllysine-residue succinyltransferase component of 2-oxoglutarate dehydrogenase complex, mitochondrial"/>
    <property type="match status" value="1"/>
</dbReference>
<dbReference type="PROSITE" id="PS00189">
    <property type="entry name" value="LIPOYL"/>
    <property type="match status" value="1"/>
</dbReference>
<comment type="subcellular location">
    <subcellularLocation>
        <location evidence="3">Mitochondrion</location>
    </subcellularLocation>
</comment>
<feature type="compositionally biased region" description="Low complexity" evidence="16">
    <location>
        <begin position="610"/>
        <end position="621"/>
    </location>
</feature>
<dbReference type="STRING" id="183478.A0A364NAD4"/>
<dbReference type="Gene3D" id="3.30.559.10">
    <property type="entry name" value="Chloramphenicol acetyltransferase-like domain"/>
    <property type="match status" value="1"/>
</dbReference>
<dbReference type="SUPFAM" id="SSF52777">
    <property type="entry name" value="CoA-dependent acyltransferases"/>
    <property type="match status" value="1"/>
</dbReference>
<comment type="caution">
    <text evidence="18">The sequence shown here is derived from an EMBL/GenBank/DDBJ whole genome shotgun (WGS) entry which is preliminary data.</text>
</comment>
<evidence type="ECO:0000256" key="10">
    <source>
        <dbReference type="ARBA" id="ARBA00022679"/>
    </source>
</evidence>
<dbReference type="InterPro" id="IPR006255">
    <property type="entry name" value="SucB"/>
</dbReference>
<feature type="compositionally biased region" description="Basic and acidic residues" evidence="16">
    <location>
        <begin position="591"/>
        <end position="609"/>
    </location>
</feature>
<proteinExistence type="inferred from homology"/>
<dbReference type="PANTHER" id="PTHR43416">
    <property type="entry name" value="DIHYDROLIPOYLLYSINE-RESIDUE SUCCINYLTRANSFERASE COMPONENT OF 2-OXOGLUTARATE DEHYDROGENASE COMPLEX, MITOCHONDRIAL-RELATED"/>
    <property type="match status" value="1"/>
</dbReference>
<dbReference type="NCBIfam" id="NF004309">
    <property type="entry name" value="PRK05704.1"/>
    <property type="match status" value="1"/>
</dbReference>
<dbReference type="InterPro" id="IPR027417">
    <property type="entry name" value="P-loop_NTPase"/>
</dbReference>
<dbReference type="InterPro" id="IPR001078">
    <property type="entry name" value="2-oxoacid_DH_actylTfrase"/>
</dbReference>
<dbReference type="NCBIfam" id="TIGR01347">
    <property type="entry name" value="sucB"/>
    <property type="match status" value="1"/>
</dbReference>
<evidence type="ECO:0000256" key="12">
    <source>
        <dbReference type="ARBA" id="ARBA00022946"/>
    </source>
</evidence>
<name>A0A364NAD4_STELY</name>
<dbReference type="InterPro" id="IPR003016">
    <property type="entry name" value="2-oxoA_DH_lipoyl-BS"/>
</dbReference>
<comment type="pathway">
    <text evidence="4">Amino-acid degradation; L-lysine degradation via saccharopine pathway; glutaryl-CoA from L-lysine: step 6/6.</text>
</comment>
<evidence type="ECO:0000313" key="18">
    <source>
        <dbReference type="EMBL" id="RAR14288.1"/>
    </source>
</evidence>
<evidence type="ECO:0000256" key="8">
    <source>
        <dbReference type="ARBA" id="ARBA00019824"/>
    </source>
</evidence>
<evidence type="ECO:0000259" key="17">
    <source>
        <dbReference type="PROSITE" id="PS50968"/>
    </source>
</evidence>
<evidence type="ECO:0000256" key="5">
    <source>
        <dbReference type="ARBA" id="ARBA00007317"/>
    </source>
</evidence>
<dbReference type="GO" id="GO:0033512">
    <property type="term" value="P:L-lysine catabolic process to acetyl-CoA via saccharopine"/>
    <property type="evidence" value="ECO:0007669"/>
    <property type="project" value="UniProtKB-UniPathway"/>
</dbReference>
<keyword evidence="9" id="KW-0816">Tricarboxylic acid cycle</keyword>
<dbReference type="Proteomes" id="UP000249619">
    <property type="component" value="Unassembled WGS sequence"/>
</dbReference>
<dbReference type="Pfam" id="PF00198">
    <property type="entry name" value="2-oxoacid_dh"/>
    <property type="match status" value="1"/>
</dbReference>
<organism evidence="18 19">
    <name type="scientific">Stemphylium lycopersici</name>
    <name type="common">Tomato gray leaf spot disease fungus</name>
    <name type="synonym">Thyrospora lycopersici</name>
    <dbReference type="NCBI Taxonomy" id="183478"/>
    <lineage>
        <taxon>Eukaryota</taxon>
        <taxon>Fungi</taxon>
        <taxon>Dikarya</taxon>
        <taxon>Ascomycota</taxon>
        <taxon>Pezizomycotina</taxon>
        <taxon>Dothideomycetes</taxon>
        <taxon>Pleosporomycetidae</taxon>
        <taxon>Pleosporales</taxon>
        <taxon>Pleosporineae</taxon>
        <taxon>Pleosporaceae</taxon>
        <taxon>Stemphylium</taxon>
    </lineage>
</organism>
<feature type="compositionally biased region" description="Basic and acidic residues" evidence="16">
    <location>
        <begin position="622"/>
        <end position="673"/>
    </location>
</feature>
<dbReference type="UniPathway" id="UPA00868">
    <property type="reaction ID" value="UER00840"/>
</dbReference>
<evidence type="ECO:0000256" key="6">
    <source>
        <dbReference type="ARBA" id="ARBA00012945"/>
    </source>
</evidence>
<dbReference type="InterPro" id="IPR032319">
    <property type="entry name" value="CLP1_P"/>
</dbReference>
<dbReference type="CDD" id="cd06849">
    <property type="entry name" value="lipoyl_domain"/>
    <property type="match status" value="1"/>
</dbReference>
<dbReference type="PANTHER" id="PTHR43416:SF5">
    <property type="entry name" value="DIHYDROLIPOYLLYSINE-RESIDUE SUCCINYLTRANSFERASE COMPONENT OF 2-OXOGLUTARATE DEHYDROGENASE COMPLEX, MITOCHONDRIAL"/>
    <property type="match status" value="1"/>
</dbReference>
<evidence type="ECO:0000256" key="7">
    <source>
        <dbReference type="ARBA" id="ARBA00018706"/>
    </source>
</evidence>
<keyword evidence="11" id="KW-0450">Lipoyl</keyword>
<dbReference type="Gene3D" id="2.40.50.100">
    <property type="match status" value="1"/>
</dbReference>
<dbReference type="InterPro" id="IPR000089">
    <property type="entry name" value="Biotin_lipoyl"/>
</dbReference>
<sequence>MAPEDWLRSVEDCASSPSITVVTGPSSSGKSTFAKRLVNRCLTGLGKTAPSVPAVCYMDLDPRKQEYTPGGQISLVVARHLNLGPSFTHPSILPGSKETSTNEVIRAHPIPVNLANYSDYYQACVEDLFIAYRNLHSQDSALPLVVDTPSFLYSPHFDLLNKLLARLKPHNVVHLGDTRTIGTDTAARLQLLQTAASQHHGAVHDITTQQPQLPPLRTEAELYTMQMQSYFHLKPSSSNLGQAQIPGWATDPLSHSVPWEFCYEETPERRQDVVGFAVYSEPLEATSLVHALNGSIVHIVQSTSSAIPAPYTSLARTRKHHIPFFPESECLGMVEPLDPRTTRLVCTALVRGFNVEKKVVEIVVPKTHESLLYSLSPERTILVGGCCDMPEWAYMEDAYAQQGAGATQILASNTPAGMPLWVERERSIDDMGYLNTRTHPHLPGLGNVSLGLEELANIQGLSAPEISVDAPVEGELQGPPVEASATRRPGQLPAQRLWTLEQTRTYADTIVKVPEMAESITEGTLKQWSKQVGDHVEQDEEIATIETDKIDVAVNAPEAGTIKEFLVNEEDTVTVGQEIVKLEAGAAPAGGKKEEASDDVKEPAPKDQETSSQPEGQQEQSQPKDESKPEPPKQEEKPQPPKQESKPEPPKKESKPKDEPKPATPGSREERRVKMNRMRLRIAERLKQSQNTAASLTTFNEVDMSSIMEFRKLYKDEILKNKGVKLGFMSAFSRACILAAREVPAVNASIEGPDGGDTIVYRDYVDISVAVATEKGLVTPVVRNAESLDMVGIEKAIADLGKKARDNKLTIEDMAGGTFTISNGGVFGSLMGTPIINLPQTAVLGLHAIKEKPVAINGKVEIRPMMYLALTYDHRLLDGREAVTFLVKVKEFIEDPRKMLL</sequence>
<dbReference type="GO" id="GO:0045252">
    <property type="term" value="C:oxoglutarate dehydrogenase complex"/>
    <property type="evidence" value="ECO:0007669"/>
    <property type="project" value="InterPro"/>
</dbReference>
<evidence type="ECO:0000256" key="11">
    <source>
        <dbReference type="ARBA" id="ARBA00022823"/>
    </source>
</evidence>
<dbReference type="GO" id="GO:0004149">
    <property type="term" value="F:dihydrolipoyllysine-residue succinyltransferase activity"/>
    <property type="evidence" value="ECO:0007669"/>
    <property type="project" value="UniProtKB-EC"/>
</dbReference>
<evidence type="ECO:0000256" key="4">
    <source>
        <dbReference type="ARBA" id="ARBA00005145"/>
    </source>
</evidence>
<dbReference type="Pfam" id="PF00364">
    <property type="entry name" value="Biotin_lipoyl"/>
    <property type="match status" value="1"/>
</dbReference>
<evidence type="ECO:0000256" key="16">
    <source>
        <dbReference type="SAM" id="MobiDB-lite"/>
    </source>
</evidence>
<dbReference type="Gene3D" id="3.40.50.300">
    <property type="entry name" value="P-loop containing nucleotide triphosphate hydrolases"/>
    <property type="match status" value="1"/>
</dbReference>
<feature type="region of interest" description="Disordered" evidence="16">
    <location>
        <begin position="586"/>
        <end position="673"/>
    </location>
</feature>
<reference evidence="19" key="1">
    <citation type="submission" date="2018-05" db="EMBL/GenBank/DDBJ databases">
        <title>Draft genome sequence of Stemphylium lycopersici strain CIDEFI 213.</title>
        <authorList>
            <person name="Medina R."/>
            <person name="Franco M.E.E."/>
            <person name="Lucentini C.G."/>
            <person name="Saparrat M.C.N."/>
            <person name="Balatti P.A."/>
        </authorList>
    </citation>
    <scope>NUCLEOTIDE SEQUENCE [LARGE SCALE GENOMIC DNA]</scope>
    <source>
        <strain evidence="19">CIDEFI 213</strain>
    </source>
</reference>
<dbReference type="PROSITE" id="PS50968">
    <property type="entry name" value="BIOTINYL_LIPOYL"/>
    <property type="match status" value="1"/>
</dbReference>
<keyword evidence="12" id="KW-0809">Transit peptide</keyword>
<dbReference type="GO" id="GO:0005739">
    <property type="term" value="C:mitochondrion"/>
    <property type="evidence" value="ECO:0007669"/>
    <property type="project" value="UniProtKB-SubCell"/>
</dbReference>
<evidence type="ECO:0000256" key="3">
    <source>
        <dbReference type="ARBA" id="ARBA00004173"/>
    </source>
</evidence>
<dbReference type="AlphaFoldDB" id="A0A364NAD4"/>
<comment type="function">
    <text evidence="2">Polynucleotide 5'-kinase involved in rRNA processing.</text>
</comment>
<keyword evidence="19" id="KW-1185">Reference proteome</keyword>
<dbReference type="InterPro" id="IPR011053">
    <property type="entry name" value="Single_hybrid_motif"/>
</dbReference>
<dbReference type="EC" id="2.3.1.61" evidence="6"/>
<accession>A0A364NAD4</accession>
<evidence type="ECO:0000256" key="9">
    <source>
        <dbReference type="ARBA" id="ARBA00022532"/>
    </source>
</evidence>